<accession>A0AAV1DSZ0</accession>
<proteinExistence type="predicted"/>
<reference evidence="1" key="1">
    <citation type="submission" date="2023-03" db="EMBL/GenBank/DDBJ databases">
        <authorList>
            <person name="Julca I."/>
        </authorList>
    </citation>
    <scope>NUCLEOTIDE SEQUENCE</scope>
</reference>
<dbReference type="PANTHER" id="PTHR33384:SF17">
    <property type="entry name" value="VQ DOMAIN-CONTAINING PROTEIN"/>
    <property type="match status" value="1"/>
</dbReference>
<gene>
    <name evidence="1" type="ORF">OLC1_LOCUS18513</name>
</gene>
<dbReference type="Proteomes" id="UP001161247">
    <property type="component" value="Chromosome 6"/>
</dbReference>
<evidence type="ECO:0000313" key="2">
    <source>
        <dbReference type="Proteomes" id="UP001161247"/>
    </source>
</evidence>
<dbReference type="EMBL" id="OX459123">
    <property type="protein sequence ID" value="CAI9110991.1"/>
    <property type="molecule type" value="Genomic_DNA"/>
</dbReference>
<organism evidence="1 2">
    <name type="scientific">Oldenlandia corymbosa var. corymbosa</name>
    <dbReference type="NCBI Taxonomy" id="529605"/>
    <lineage>
        <taxon>Eukaryota</taxon>
        <taxon>Viridiplantae</taxon>
        <taxon>Streptophyta</taxon>
        <taxon>Embryophyta</taxon>
        <taxon>Tracheophyta</taxon>
        <taxon>Spermatophyta</taxon>
        <taxon>Magnoliopsida</taxon>
        <taxon>eudicotyledons</taxon>
        <taxon>Gunneridae</taxon>
        <taxon>Pentapetalae</taxon>
        <taxon>asterids</taxon>
        <taxon>lamiids</taxon>
        <taxon>Gentianales</taxon>
        <taxon>Rubiaceae</taxon>
        <taxon>Rubioideae</taxon>
        <taxon>Spermacoceae</taxon>
        <taxon>Hedyotis-Oldenlandia complex</taxon>
        <taxon>Oldenlandia</taxon>
    </lineage>
</organism>
<keyword evidence="2" id="KW-1185">Reference proteome</keyword>
<evidence type="ECO:0000313" key="1">
    <source>
        <dbReference type="EMBL" id="CAI9110991.1"/>
    </source>
</evidence>
<sequence>MHHLAVKSNLVVTGPDTTVCNNPPICPKPRRLGSAVPEFIKTLGYDDHNSVSQMHSNGSGILNMITSGNTLDEARTPCSTGCSQSCYSGSPPGRTSNPLIHDVQFVHQMEQYSPFARKKLHGKFAFASASPA</sequence>
<name>A0AAV1DSZ0_OLDCO</name>
<dbReference type="PANTHER" id="PTHR33384">
    <property type="entry name" value="EXPRESSED PROTEIN"/>
    <property type="match status" value="1"/>
</dbReference>
<protein>
    <submittedName>
        <fullName evidence="1">OLC1v1011120C1</fullName>
    </submittedName>
</protein>
<dbReference type="AlphaFoldDB" id="A0AAV1DSZ0"/>